<dbReference type="Pfam" id="PF02583">
    <property type="entry name" value="Trns_repr_metal"/>
    <property type="match status" value="1"/>
</dbReference>
<dbReference type="Proteomes" id="UP001501624">
    <property type="component" value="Unassembled WGS sequence"/>
</dbReference>
<evidence type="ECO:0000256" key="1">
    <source>
        <dbReference type="ARBA" id="ARBA00005428"/>
    </source>
</evidence>
<feature type="region of interest" description="Disordered" evidence="3">
    <location>
        <begin position="103"/>
        <end position="127"/>
    </location>
</feature>
<dbReference type="CDD" id="cd10148">
    <property type="entry name" value="CsoR-like_DUF156"/>
    <property type="match status" value="1"/>
</dbReference>
<gene>
    <name evidence="4" type="ORF">GCM10022380_88500</name>
</gene>
<accession>A0ABP7JWH1</accession>
<dbReference type="EMBL" id="BAABCM010000027">
    <property type="protein sequence ID" value="GAA3857453.1"/>
    <property type="molecule type" value="Genomic_DNA"/>
</dbReference>
<reference evidence="5" key="1">
    <citation type="journal article" date="2019" name="Int. J. Syst. Evol. Microbiol.">
        <title>The Global Catalogue of Microorganisms (GCM) 10K type strain sequencing project: providing services to taxonomists for standard genome sequencing and annotation.</title>
        <authorList>
            <consortium name="The Broad Institute Genomics Platform"/>
            <consortium name="The Broad Institute Genome Sequencing Center for Infectious Disease"/>
            <person name="Wu L."/>
            <person name="Ma J."/>
        </authorList>
    </citation>
    <scope>NUCLEOTIDE SEQUENCE [LARGE SCALE GENOMIC DNA]</scope>
    <source>
        <strain evidence="5">JCM 17017</strain>
    </source>
</reference>
<dbReference type="InterPro" id="IPR003735">
    <property type="entry name" value="Metal_Tscrpt_repr"/>
</dbReference>
<protein>
    <recommendedName>
        <fullName evidence="6">Transcriptional regulator</fullName>
    </recommendedName>
</protein>
<dbReference type="PANTHER" id="PTHR33677:SF5">
    <property type="entry name" value="TRANSCRIPTIONAL REPRESSOR FRMR"/>
    <property type="match status" value="1"/>
</dbReference>
<evidence type="ECO:0008006" key="6">
    <source>
        <dbReference type="Google" id="ProtNLM"/>
    </source>
</evidence>
<dbReference type="PANTHER" id="PTHR33677">
    <property type="entry name" value="TRANSCRIPTIONAL REPRESSOR FRMR-RELATED"/>
    <property type="match status" value="1"/>
</dbReference>
<name>A0ABP7JWH1_9PSEU</name>
<sequence length="127" mass="13141">MDQMPVLAERPTTGESCGGEEVGLLRQRLHRISGQVLGLERMIADGRPCAEVLVQLAAAQGALRALGLQLLALHTRTLLDAVAAATASPAEVAGELTALATLATRTPGHAPSARMSTGTTTDHRDAP</sequence>
<evidence type="ECO:0000256" key="2">
    <source>
        <dbReference type="ARBA" id="ARBA00023008"/>
    </source>
</evidence>
<evidence type="ECO:0000313" key="5">
    <source>
        <dbReference type="Proteomes" id="UP001501624"/>
    </source>
</evidence>
<dbReference type="Gene3D" id="1.20.58.1000">
    <property type="entry name" value="Metal-sensitive repressor, helix protomer"/>
    <property type="match status" value="1"/>
</dbReference>
<evidence type="ECO:0000313" key="4">
    <source>
        <dbReference type="EMBL" id="GAA3857453.1"/>
    </source>
</evidence>
<comment type="caution">
    <text evidence="4">The sequence shown here is derived from an EMBL/GenBank/DDBJ whole genome shotgun (WGS) entry which is preliminary data.</text>
</comment>
<keyword evidence="5" id="KW-1185">Reference proteome</keyword>
<dbReference type="InterPro" id="IPR038390">
    <property type="entry name" value="Metal_Tscrpt_repr_sf"/>
</dbReference>
<proteinExistence type="inferred from homology"/>
<comment type="similarity">
    <text evidence="1">Belongs to the CsoR family.</text>
</comment>
<organism evidence="4 5">
    <name type="scientific">Amycolatopsis tucumanensis</name>
    <dbReference type="NCBI Taxonomy" id="401106"/>
    <lineage>
        <taxon>Bacteria</taxon>
        <taxon>Bacillati</taxon>
        <taxon>Actinomycetota</taxon>
        <taxon>Actinomycetes</taxon>
        <taxon>Pseudonocardiales</taxon>
        <taxon>Pseudonocardiaceae</taxon>
        <taxon>Amycolatopsis</taxon>
    </lineage>
</organism>
<evidence type="ECO:0000256" key="3">
    <source>
        <dbReference type="SAM" id="MobiDB-lite"/>
    </source>
</evidence>
<keyword evidence="2" id="KW-0186">Copper</keyword>